<dbReference type="InterPro" id="IPR052190">
    <property type="entry name" value="Euk-Arch_PrmC-MTase"/>
</dbReference>
<keyword evidence="3 6" id="KW-0808">Transferase</keyword>
<dbReference type="InterPro" id="IPR029063">
    <property type="entry name" value="SAM-dependent_MTases_sf"/>
</dbReference>
<dbReference type="PANTHER" id="PTHR45875:SF1">
    <property type="entry name" value="METHYLTRANSFERASE N6AMT1"/>
    <property type="match status" value="1"/>
</dbReference>
<dbReference type="SUPFAM" id="SSF53335">
    <property type="entry name" value="S-adenosyl-L-methionine-dependent methyltransferases"/>
    <property type="match status" value="1"/>
</dbReference>
<dbReference type="CDD" id="cd02440">
    <property type="entry name" value="AdoMet_MTases"/>
    <property type="match status" value="1"/>
</dbReference>
<dbReference type="STRING" id="1271860.SAMN05216174_107135"/>
<accession>A0A1G6RZV6</accession>
<dbReference type="PANTHER" id="PTHR45875">
    <property type="entry name" value="METHYLTRANSFERASE N6AMT1"/>
    <property type="match status" value="1"/>
</dbReference>
<dbReference type="GO" id="GO:0008757">
    <property type="term" value="F:S-adenosylmethionine-dependent methyltransferase activity"/>
    <property type="evidence" value="ECO:0007669"/>
    <property type="project" value="TreeGrafter"/>
</dbReference>
<dbReference type="GO" id="GO:0008170">
    <property type="term" value="F:N-methyltransferase activity"/>
    <property type="evidence" value="ECO:0007669"/>
    <property type="project" value="UniProtKB-ARBA"/>
</dbReference>
<evidence type="ECO:0000256" key="3">
    <source>
        <dbReference type="ARBA" id="ARBA00022679"/>
    </source>
</evidence>
<evidence type="ECO:0000259" key="5">
    <source>
        <dbReference type="Pfam" id="PF05175"/>
    </source>
</evidence>
<protein>
    <submittedName>
        <fullName evidence="6">Release factor glutamine methyltransferase</fullName>
    </submittedName>
</protein>
<dbReference type="PROSITE" id="PS00092">
    <property type="entry name" value="N6_MTASE"/>
    <property type="match status" value="1"/>
</dbReference>
<feature type="domain" description="Methyltransferase small" evidence="5">
    <location>
        <begin position="16"/>
        <end position="105"/>
    </location>
</feature>
<evidence type="ECO:0000313" key="7">
    <source>
        <dbReference type="Proteomes" id="UP000199501"/>
    </source>
</evidence>
<dbReference type="GO" id="GO:0003676">
    <property type="term" value="F:nucleic acid binding"/>
    <property type="evidence" value="ECO:0007669"/>
    <property type="project" value="InterPro"/>
</dbReference>
<evidence type="ECO:0000256" key="2">
    <source>
        <dbReference type="ARBA" id="ARBA00022603"/>
    </source>
</evidence>
<evidence type="ECO:0000313" key="6">
    <source>
        <dbReference type="EMBL" id="SDD10200.1"/>
    </source>
</evidence>
<dbReference type="GO" id="GO:0032259">
    <property type="term" value="P:methylation"/>
    <property type="evidence" value="ECO:0007669"/>
    <property type="project" value="UniProtKB-KW"/>
</dbReference>
<comment type="similarity">
    <text evidence="1">Belongs to the eukaryotic/archaeal PrmC-related family.</text>
</comment>
<keyword evidence="2 6" id="KW-0489">Methyltransferase</keyword>
<dbReference type="EMBL" id="FMZZ01000007">
    <property type="protein sequence ID" value="SDD10200.1"/>
    <property type="molecule type" value="Genomic_DNA"/>
</dbReference>
<dbReference type="OrthoDB" id="8746524at2"/>
<keyword evidence="7" id="KW-1185">Reference proteome</keyword>
<dbReference type="Proteomes" id="UP000199501">
    <property type="component" value="Unassembled WGS sequence"/>
</dbReference>
<dbReference type="InterPro" id="IPR002052">
    <property type="entry name" value="DNA_methylase_N6_adenine_CS"/>
</dbReference>
<dbReference type="GO" id="GO:0008276">
    <property type="term" value="F:protein methyltransferase activity"/>
    <property type="evidence" value="ECO:0007669"/>
    <property type="project" value="TreeGrafter"/>
</dbReference>
<dbReference type="InterPro" id="IPR007848">
    <property type="entry name" value="Small_mtfrase_dom"/>
</dbReference>
<organism evidence="6 7">
    <name type="scientific">Actinokineospora iranica</name>
    <dbReference type="NCBI Taxonomy" id="1271860"/>
    <lineage>
        <taxon>Bacteria</taxon>
        <taxon>Bacillati</taxon>
        <taxon>Actinomycetota</taxon>
        <taxon>Actinomycetes</taxon>
        <taxon>Pseudonocardiales</taxon>
        <taxon>Pseudonocardiaceae</taxon>
        <taxon>Actinokineospora</taxon>
    </lineage>
</organism>
<dbReference type="RefSeq" id="WP_091451220.1">
    <property type="nucleotide sequence ID" value="NZ_FMZZ01000007.1"/>
</dbReference>
<dbReference type="NCBIfam" id="TIGR00537">
    <property type="entry name" value="hemK_rel_arch"/>
    <property type="match status" value="1"/>
</dbReference>
<proteinExistence type="inferred from homology"/>
<reference evidence="7" key="1">
    <citation type="submission" date="2016-10" db="EMBL/GenBank/DDBJ databases">
        <authorList>
            <person name="Varghese N."/>
            <person name="Submissions S."/>
        </authorList>
    </citation>
    <scope>NUCLEOTIDE SEQUENCE [LARGE SCALE GENOMIC DNA]</scope>
    <source>
        <strain evidence="7">IBRC-M 10403</strain>
    </source>
</reference>
<dbReference type="Pfam" id="PF05175">
    <property type="entry name" value="MTS"/>
    <property type="match status" value="1"/>
</dbReference>
<evidence type="ECO:0000256" key="4">
    <source>
        <dbReference type="ARBA" id="ARBA00022691"/>
    </source>
</evidence>
<dbReference type="Gene3D" id="3.40.50.150">
    <property type="entry name" value="Vaccinia Virus protein VP39"/>
    <property type="match status" value="1"/>
</dbReference>
<gene>
    <name evidence="6" type="ORF">SAMN05216174_107135</name>
</gene>
<keyword evidence="4" id="KW-0949">S-adenosyl-L-methionine</keyword>
<evidence type="ECO:0000256" key="1">
    <source>
        <dbReference type="ARBA" id="ARBA00006149"/>
    </source>
</evidence>
<name>A0A1G6RZV6_9PSEU</name>
<dbReference type="AlphaFoldDB" id="A0A1G6RZV6"/>
<sequence length="221" mass="23280">MLLLRAPGVYRPQGDTHLLRTAFATAGIPRGGTVLDIGTGTGAMAITAARAGARHVTAVDVSHRAVWTARANALLHRLPIRVEHGDALDTVAGKSFDVVLSNPPYVPCASPTPPASGPARAWDAGRDGRAFLDRLCARAPDLLNPGGVMLIVHSTLCDVDKTVRVLRGGGLKAAVVARADEPFGPVMNGRIDLLEREGLIAPGQRHEELVVVRADRLPTPV</sequence>
<dbReference type="InterPro" id="IPR004557">
    <property type="entry name" value="PrmC-related"/>
</dbReference>
<dbReference type="GO" id="GO:0035657">
    <property type="term" value="C:eRF1 methyltransferase complex"/>
    <property type="evidence" value="ECO:0007669"/>
    <property type="project" value="TreeGrafter"/>
</dbReference>